<proteinExistence type="predicted"/>
<name>A0A644ZHA3_9ZZZZ</name>
<evidence type="ECO:0000313" key="2">
    <source>
        <dbReference type="EMBL" id="MPM40097.1"/>
    </source>
</evidence>
<dbReference type="AlphaFoldDB" id="A0A644ZHA3"/>
<organism evidence="2">
    <name type="scientific">bioreactor metagenome</name>
    <dbReference type="NCBI Taxonomy" id="1076179"/>
    <lineage>
        <taxon>unclassified sequences</taxon>
        <taxon>metagenomes</taxon>
        <taxon>ecological metagenomes</taxon>
    </lineage>
</organism>
<dbReference type="EMBL" id="VSSQ01008875">
    <property type="protein sequence ID" value="MPM40097.1"/>
    <property type="molecule type" value="Genomic_DNA"/>
</dbReference>
<protein>
    <recommendedName>
        <fullName evidence="3">NAD-specific glutamate dehydrogenase</fullName>
    </recommendedName>
</protein>
<evidence type="ECO:0000256" key="1">
    <source>
        <dbReference type="SAM" id="MobiDB-lite"/>
    </source>
</evidence>
<comment type="caution">
    <text evidence="2">The sequence shown here is derived from an EMBL/GenBank/DDBJ whole genome shotgun (WGS) entry which is preliminary data.</text>
</comment>
<feature type="region of interest" description="Disordered" evidence="1">
    <location>
        <begin position="196"/>
        <end position="217"/>
    </location>
</feature>
<sequence>MGQAISRSGLAGRRRREVHHWRLADFGLVLHGEIGLGLVAHHHGRQVGGEAACEHVVFLHRLDVAVACHGDAVFRAFQRHAQIAECLVGLEFGVALRDHHQARQRAGEFALGLLELVERLGVVHQIGRGLDGGGLGARLDHLGEGLLLEVGLALHRGDDVGHQIGAALVLVEHLAPGGLGLLVQRLELVVAATRQRQRGGDGRDESEEAFDGHGRMR</sequence>
<gene>
    <name evidence="2" type="ORF">SDC9_86735</name>
</gene>
<accession>A0A644ZHA3</accession>
<reference evidence="2" key="1">
    <citation type="submission" date="2019-08" db="EMBL/GenBank/DDBJ databases">
        <authorList>
            <person name="Kucharzyk K."/>
            <person name="Murdoch R.W."/>
            <person name="Higgins S."/>
            <person name="Loffler F."/>
        </authorList>
    </citation>
    <scope>NUCLEOTIDE SEQUENCE</scope>
</reference>
<evidence type="ECO:0008006" key="3">
    <source>
        <dbReference type="Google" id="ProtNLM"/>
    </source>
</evidence>